<keyword evidence="3" id="KW-0689">Ribosomal protein</keyword>
<proteinExistence type="predicted"/>
<dbReference type="Proteomes" id="UP000199228">
    <property type="component" value="Unassembled WGS sequence"/>
</dbReference>
<dbReference type="SMART" id="SM00316">
    <property type="entry name" value="S1"/>
    <property type="match status" value="1"/>
</dbReference>
<dbReference type="EMBL" id="FMXR01000008">
    <property type="protein sequence ID" value="SDB15309.1"/>
    <property type="molecule type" value="Genomic_DNA"/>
</dbReference>
<feature type="domain" description="S1 motif" evidence="2">
    <location>
        <begin position="208"/>
        <end position="281"/>
    </location>
</feature>
<keyword evidence="3" id="KW-0687">Ribonucleoprotein</keyword>
<dbReference type="SUPFAM" id="SSF50249">
    <property type="entry name" value="Nucleic acid-binding proteins"/>
    <property type="match status" value="1"/>
</dbReference>
<keyword evidence="4" id="KW-1185">Reference proteome</keyword>
<evidence type="ECO:0000259" key="2">
    <source>
        <dbReference type="SMART" id="SM00316"/>
    </source>
</evidence>
<protein>
    <submittedName>
        <fullName evidence="3">Small subunit ribosomal protein S1</fullName>
    </submittedName>
</protein>
<gene>
    <name evidence="3" type="ORF">SAMN02910417_01137</name>
</gene>
<dbReference type="AlphaFoldDB" id="A0A1G6B423"/>
<evidence type="ECO:0000256" key="1">
    <source>
        <dbReference type="SAM" id="MobiDB-lite"/>
    </source>
</evidence>
<dbReference type="GO" id="GO:0005840">
    <property type="term" value="C:ribosome"/>
    <property type="evidence" value="ECO:0007669"/>
    <property type="project" value="UniProtKB-KW"/>
</dbReference>
<accession>A0A1G6B423</accession>
<sequence length="363" mass="40735">MADEKPIDENIRVSDEDLEMEMSEMDMPDEVQEPSEPEKTQETDKSDETKEQAKKEETPKKAASKSVTPKKKKSVLRINEDAPDYEEDEASESYWNDIRTSARTKKVLTGLIASVEAHKIGDAKVTLVVVSYHSYRVMIPIDEMNIASTGRQFSVPEQIRIANTMIGAEVDFIVTNVREKDRQCMGSRKGAMEAKRRDFYLAKKPKITKGTIVEARVIAVTEQIVRLEVFGVEVFARVFDFDKRWTADARERYFIGQRIVVSIKNVVIGEDGSVKIEVGDKNLDQIPVPECVRGGKYLGQVTATANGAYFIRLQIGANAIAHSAETGYPLPCKRDDVVFVCTKQDEDTGCAYGVITRIVRPAR</sequence>
<evidence type="ECO:0000313" key="4">
    <source>
        <dbReference type="Proteomes" id="UP000199228"/>
    </source>
</evidence>
<feature type="compositionally biased region" description="Acidic residues" evidence="1">
    <location>
        <begin position="81"/>
        <end position="91"/>
    </location>
</feature>
<dbReference type="InterPro" id="IPR012340">
    <property type="entry name" value="NA-bd_OB-fold"/>
</dbReference>
<feature type="compositionally biased region" description="Basic and acidic residues" evidence="1">
    <location>
        <begin position="36"/>
        <end position="60"/>
    </location>
</feature>
<dbReference type="STRING" id="1732.SAMN02910417_01137"/>
<organism evidence="3 4">
    <name type="scientific">Eubacterium oxidoreducens</name>
    <dbReference type="NCBI Taxonomy" id="1732"/>
    <lineage>
        <taxon>Bacteria</taxon>
        <taxon>Bacillati</taxon>
        <taxon>Bacillota</taxon>
        <taxon>Clostridia</taxon>
        <taxon>Eubacteriales</taxon>
        <taxon>Eubacteriaceae</taxon>
        <taxon>Eubacterium</taxon>
    </lineage>
</organism>
<feature type="region of interest" description="Disordered" evidence="1">
    <location>
        <begin position="1"/>
        <end position="91"/>
    </location>
</feature>
<feature type="compositionally biased region" description="Acidic residues" evidence="1">
    <location>
        <begin position="16"/>
        <end position="35"/>
    </location>
</feature>
<dbReference type="InterPro" id="IPR003029">
    <property type="entry name" value="S1_domain"/>
</dbReference>
<feature type="compositionally biased region" description="Basic and acidic residues" evidence="1">
    <location>
        <begin position="1"/>
        <end position="15"/>
    </location>
</feature>
<name>A0A1G6B423_EUBOX</name>
<evidence type="ECO:0000313" key="3">
    <source>
        <dbReference type="EMBL" id="SDB15309.1"/>
    </source>
</evidence>
<dbReference type="OrthoDB" id="9793609at2"/>
<dbReference type="GO" id="GO:0003676">
    <property type="term" value="F:nucleic acid binding"/>
    <property type="evidence" value="ECO:0007669"/>
    <property type="project" value="InterPro"/>
</dbReference>
<dbReference type="RefSeq" id="WP_090173137.1">
    <property type="nucleotide sequence ID" value="NZ_FMXR01000008.1"/>
</dbReference>
<reference evidence="3 4" key="1">
    <citation type="submission" date="2016-10" db="EMBL/GenBank/DDBJ databases">
        <authorList>
            <person name="de Groot N.N."/>
        </authorList>
    </citation>
    <scope>NUCLEOTIDE SEQUENCE [LARGE SCALE GENOMIC DNA]</scope>
    <source>
        <strain evidence="3 4">DSM 3217</strain>
    </source>
</reference>